<evidence type="ECO:0008006" key="5">
    <source>
        <dbReference type="Google" id="ProtNLM"/>
    </source>
</evidence>
<dbReference type="GO" id="GO:0005975">
    <property type="term" value="P:carbohydrate metabolic process"/>
    <property type="evidence" value="ECO:0007669"/>
    <property type="project" value="InterPro"/>
</dbReference>
<dbReference type="PROSITE" id="PS51257">
    <property type="entry name" value="PROKAR_LIPOPROTEIN"/>
    <property type="match status" value="1"/>
</dbReference>
<dbReference type="InterPro" id="IPR012341">
    <property type="entry name" value="6hp_glycosidase-like_sf"/>
</dbReference>
<evidence type="ECO:0000259" key="2">
    <source>
        <dbReference type="Pfam" id="PF12215"/>
    </source>
</evidence>
<dbReference type="InterPro" id="IPR024462">
    <property type="entry name" value="GH116_N"/>
</dbReference>
<sequence>MFDDDRPWLRRCTGQDRAHIVLPVGGIGTGCIGFGGRGQLLDWELFNRPAKGSSADTFFALRLDDGERVSTRVLEAALLEHEYAGPHGSRTALHGLPRFPRGEFAAAYPFGQALLTDPELPVVATVSAYNPLVPSDAEASGLPLFVHRTRLRNTSDRTVRAAVCGSLQHIAGRGRDGRTPAGNSFSLVTTAEGTTTLAGRCSDAVAQDDEARGSLALAAVDGPVTSHRLTWAHRSWGDSLLDFWDDFADDGRLEAPDEGARVPTGSLVVTKEIPPGESADFTFLIAWHFPNRRAWTHHFAGPPDYGHGGPLVGNHYTGRFTDAADVIRHAVPRLADDLRRTRAYVETVTGSDLPDAVQDAVLSNTAVLKSPTCFRIADGTFLAWEGGNTDHGSCHGSCTHVWNYQYALEQLFPDLAWTMREVEFVHSLDDRGRMSFRAGLPLATEGTAWPVAAADGQLGALLRLHRTWRLTGRDDLLAALWPGARKALEFTWLPLGWDADRDGLMEGCQHSTSDVEYYGPNGVNQSWYLGALAASAEMARALGEPDFAADCEQLLARGAAATDTELFNGEYYAHQVRPPGSADRIADGLRIRYDGDNPDVGSDDLVDPDLQIGPGCMTDQLAGHALALLGGLDDRLDPAHVRTALHSIVRHNHRDEFHTHFNHLRSYALGDEHGLLNCTYPHGGRPERPFPYCHEVWTGLEYTAAVALAAHGLHDLARHIVEDVRARYSGRTRNPFNEVECGNHYVRSMASFGLAHAWPRTVVDARSRTITLDPLPGRWPVLAGSLVGTVQVTEEGTARFTGSHEGEPYAVVLRRPAPPVRAIRDTPGQETPR</sequence>
<dbReference type="EMBL" id="QUAK01000239">
    <property type="protein sequence ID" value="RFU82305.1"/>
    <property type="molecule type" value="Genomic_DNA"/>
</dbReference>
<dbReference type="RefSeq" id="WP_128560041.1">
    <property type="nucleotide sequence ID" value="NZ_QUAK01000239.1"/>
</dbReference>
<accession>A0A372LVJ7</accession>
<dbReference type="Pfam" id="PF12215">
    <property type="entry name" value="Glyco_hydr_116N"/>
    <property type="match status" value="1"/>
</dbReference>
<proteinExistence type="predicted"/>
<feature type="domain" description="Glycosyl-hydrolase family 116 N-terminal" evidence="2">
    <location>
        <begin position="22"/>
        <end position="333"/>
    </location>
</feature>
<dbReference type="SUPFAM" id="SSF48208">
    <property type="entry name" value="Six-hairpin glycosidases"/>
    <property type="match status" value="1"/>
</dbReference>
<organism evidence="3 4">
    <name type="scientific">Streptomyces triticagri</name>
    <dbReference type="NCBI Taxonomy" id="2293568"/>
    <lineage>
        <taxon>Bacteria</taxon>
        <taxon>Bacillati</taxon>
        <taxon>Actinomycetota</taxon>
        <taxon>Actinomycetes</taxon>
        <taxon>Kitasatosporales</taxon>
        <taxon>Streptomycetaceae</taxon>
        <taxon>Streptomyces</taxon>
    </lineage>
</organism>
<reference evidence="3 4" key="1">
    <citation type="submission" date="2018-08" db="EMBL/GenBank/DDBJ databases">
        <title>Isolation, diversity and antifungal activity of Actinobacteria from wheat.</title>
        <authorList>
            <person name="Han C."/>
        </authorList>
    </citation>
    <scope>NUCLEOTIDE SEQUENCE [LARGE SCALE GENOMIC DNA]</scope>
    <source>
        <strain evidence="3 4">NEAU-YY421</strain>
    </source>
</reference>
<dbReference type="PANTHER" id="PTHR12654">
    <property type="entry name" value="BILE ACID BETA-GLUCOSIDASE-RELATED"/>
    <property type="match status" value="1"/>
</dbReference>
<protein>
    <recommendedName>
        <fullName evidence="5">Glycosyl-hydrolase family 116 catalytic region domain-containing protein</fullName>
    </recommendedName>
</protein>
<gene>
    <name evidence="3" type="ORF">DY218_34105</name>
</gene>
<dbReference type="OrthoDB" id="9807660at2"/>
<name>A0A372LVJ7_9ACTN</name>
<evidence type="ECO:0000313" key="4">
    <source>
        <dbReference type="Proteomes" id="UP000263094"/>
    </source>
</evidence>
<keyword evidence="4" id="KW-1185">Reference proteome</keyword>
<dbReference type="Proteomes" id="UP000263094">
    <property type="component" value="Unassembled WGS sequence"/>
</dbReference>
<evidence type="ECO:0000259" key="1">
    <source>
        <dbReference type="Pfam" id="PF04685"/>
    </source>
</evidence>
<dbReference type="InterPro" id="IPR008928">
    <property type="entry name" value="6-hairpin_glycosidase_sf"/>
</dbReference>
<evidence type="ECO:0000313" key="3">
    <source>
        <dbReference type="EMBL" id="RFU82305.1"/>
    </source>
</evidence>
<dbReference type="Pfam" id="PF04685">
    <property type="entry name" value="DUF608"/>
    <property type="match status" value="1"/>
</dbReference>
<dbReference type="PANTHER" id="PTHR12654:SF0">
    <property type="entry name" value="NON-LYSOSOMAL GLUCOSYLCERAMIDASE"/>
    <property type="match status" value="1"/>
</dbReference>
<dbReference type="InterPro" id="IPR006775">
    <property type="entry name" value="GH116_catalytic"/>
</dbReference>
<dbReference type="Gene3D" id="1.50.10.10">
    <property type="match status" value="1"/>
</dbReference>
<dbReference type="GO" id="GO:0004553">
    <property type="term" value="F:hydrolase activity, hydrolyzing O-glycosyl compounds"/>
    <property type="evidence" value="ECO:0007669"/>
    <property type="project" value="InterPro"/>
</dbReference>
<dbReference type="AlphaFoldDB" id="A0A372LVJ7"/>
<feature type="domain" description="Glycosyl-hydrolase family 116 catalytic region" evidence="1">
    <location>
        <begin position="455"/>
        <end position="752"/>
    </location>
</feature>
<comment type="caution">
    <text evidence="3">The sequence shown here is derived from an EMBL/GenBank/DDBJ whole genome shotgun (WGS) entry which is preliminary data.</text>
</comment>
<dbReference type="InterPro" id="IPR052566">
    <property type="entry name" value="Non-lysos_glucosylceramidase"/>
</dbReference>